<dbReference type="GO" id="GO:0004605">
    <property type="term" value="F:phosphatidate cytidylyltransferase activity"/>
    <property type="evidence" value="ECO:0007669"/>
    <property type="project" value="UniProtKB-EC"/>
</dbReference>
<comment type="similarity">
    <text evidence="5">Belongs to the CDS family.</text>
</comment>
<evidence type="ECO:0000256" key="4">
    <source>
        <dbReference type="ARBA" id="ARBA00005189"/>
    </source>
</evidence>
<evidence type="ECO:0000256" key="17">
    <source>
        <dbReference type="ARBA" id="ARBA00032396"/>
    </source>
</evidence>
<evidence type="ECO:0000256" key="1">
    <source>
        <dbReference type="ARBA" id="ARBA00001698"/>
    </source>
</evidence>
<feature type="transmembrane region" description="Helical" evidence="20">
    <location>
        <begin position="117"/>
        <end position="133"/>
    </location>
</feature>
<evidence type="ECO:0000256" key="3">
    <source>
        <dbReference type="ARBA" id="ARBA00005119"/>
    </source>
</evidence>
<evidence type="ECO:0000256" key="14">
    <source>
        <dbReference type="ARBA" id="ARBA00023209"/>
    </source>
</evidence>
<dbReference type="EMBL" id="CAICTM010000318">
    <property type="protein sequence ID" value="CAB9507749.1"/>
    <property type="molecule type" value="Genomic_DNA"/>
</dbReference>
<evidence type="ECO:0000256" key="2">
    <source>
        <dbReference type="ARBA" id="ARBA00004141"/>
    </source>
</evidence>
<evidence type="ECO:0000256" key="9">
    <source>
        <dbReference type="ARBA" id="ARBA00022692"/>
    </source>
</evidence>
<feature type="compositionally biased region" description="Polar residues" evidence="19">
    <location>
        <begin position="71"/>
        <end position="87"/>
    </location>
</feature>
<proteinExistence type="inferred from homology"/>
<evidence type="ECO:0000256" key="6">
    <source>
        <dbReference type="ARBA" id="ARBA00012487"/>
    </source>
</evidence>
<keyword evidence="7" id="KW-0444">Lipid biosynthesis</keyword>
<feature type="transmembrane region" description="Helical" evidence="20">
    <location>
        <begin position="227"/>
        <end position="245"/>
    </location>
</feature>
<dbReference type="PANTHER" id="PTHR13773:SF8">
    <property type="entry name" value="PHOSPHATIDATE CYTIDYLYLTRANSFERASE, PHOTORECEPTOR-SPECIFIC"/>
    <property type="match status" value="1"/>
</dbReference>
<feature type="transmembrane region" description="Helical" evidence="20">
    <location>
        <begin position="96"/>
        <end position="111"/>
    </location>
</feature>
<keyword evidence="14" id="KW-0594">Phospholipid biosynthesis</keyword>
<evidence type="ECO:0000256" key="13">
    <source>
        <dbReference type="ARBA" id="ARBA00023136"/>
    </source>
</evidence>
<keyword evidence="12" id="KW-0443">Lipid metabolism</keyword>
<evidence type="ECO:0000256" key="16">
    <source>
        <dbReference type="ARBA" id="ARBA00029893"/>
    </source>
</evidence>
<evidence type="ECO:0000256" key="20">
    <source>
        <dbReference type="SAM" id="Phobius"/>
    </source>
</evidence>
<evidence type="ECO:0000256" key="11">
    <source>
        <dbReference type="ARBA" id="ARBA00022989"/>
    </source>
</evidence>
<evidence type="ECO:0000313" key="21">
    <source>
        <dbReference type="EMBL" id="CAB9507749.1"/>
    </source>
</evidence>
<keyword evidence="8" id="KW-0808">Transferase</keyword>
<feature type="compositionally biased region" description="Basic and acidic residues" evidence="19">
    <location>
        <begin position="58"/>
        <end position="70"/>
    </location>
</feature>
<evidence type="ECO:0000256" key="8">
    <source>
        <dbReference type="ARBA" id="ARBA00022679"/>
    </source>
</evidence>
<dbReference type="Pfam" id="PF01148">
    <property type="entry name" value="CTP_transf_1"/>
    <property type="match status" value="1"/>
</dbReference>
<comment type="pathway">
    <text evidence="4">Lipid metabolism.</text>
</comment>
<evidence type="ECO:0000256" key="18">
    <source>
        <dbReference type="ARBA" id="ARBA00033406"/>
    </source>
</evidence>
<comment type="pathway">
    <text evidence="3">Phospholipid metabolism; CDP-diacylglycerol biosynthesis; CDP-diacylglycerol from sn-glycerol 3-phosphate: step 3/3.</text>
</comment>
<evidence type="ECO:0000256" key="10">
    <source>
        <dbReference type="ARBA" id="ARBA00022695"/>
    </source>
</evidence>
<evidence type="ECO:0000313" key="22">
    <source>
        <dbReference type="Proteomes" id="UP001153069"/>
    </source>
</evidence>
<dbReference type="GO" id="GO:0008654">
    <property type="term" value="P:phospholipid biosynthetic process"/>
    <property type="evidence" value="ECO:0007669"/>
    <property type="project" value="UniProtKB-KW"/>
</dbReference>
<gene>
    <name evidence="21" type="ORF">SEMRO_319_G116190.1</name>
</gene>
<dbReference type="AlphaFoldDB" id="A0A9N8DV96"/>
<reference evidence="21" key="1">
    <citation type="submission" date="2020-06" db="EMBL/GenBank/DDBJ databases">
        <authorList>
            <consortium name="Plant Systems Biology data submission"/>
        </authorList>
    </citation>
    <scope>NUCLEOTIDE SEQUENCE</scope>
    <source>
        <strain evidence="21">D6</strain>
    </source>
</reference>
<dbReference type="OrthoDB" id="10260889at2759"/>
<organism evidence="21 22">
    <name type="scientific">Seminavis robusta</name>
    <dbReference type="NCBI Taxonomy" id="568900"/>
    <lineage>
        <taxon>Eukaryota</taxon>
        <taxon>Sar</taxon>
        <taxon>Stramenopiles</taxon>
        <taxon>Ochrophyta</taxon>
        <taxon>Bacillariophyta</taxon>
        <taxon>Bacillariophyceae</taxon>
        <taxon>Bacillariophycidae</taxon>
        <taxon>Naviculales</taxon>
        <taxon>Naviculaceae</taxon>
        <taxon>Seminavis</taxon>
    </lineage>
</organism>
<keyword evidence="10 21" id="KW-0548">Nucleotidyltransferase</keyword>
<comment type="catalytic activity">
    <reaction evidence="1">
        <text>a 1,2-diacyl-sn-glycero-3-phosphate + CTP + H(+) = a CDP-1,2-diacyl-sn-glycerol + diphosphate</text>
        <dbReference type="Rhea" id="RHEA:16229"/>
        <dbReference type="ChEBI" id="CHEBI:15378"/>
        <dbReference type="ChEBI" id="CHEBI:33019"/>
        <dbReference type="ChEBI" id="CHEBI:37563"/>
        <dbReference type="ChEBI" id="CHEBI:58332"/>
        <dbReference type="ChEBI" id="CHEBI:58608"/>
        <dbReference type="EC" id="2.7.7.41"/>
    </reaction>
</comment>
<dbReference type="PANTHER" id="PTHR13773">
    <property type="entry name" value="PHOSPHATIDATE CYTIDYLYLTRANSFERASE"/>
    <property type="match status" value="1"/>
</dbReference>
<comment type="subcellular location">
    <subcellularLocation>
        <location evidence="2">Membrane</location>
        <topology evidence="2">Multi-pass membrane protein</topology>
    </subcellularLocation>
</comment>
<dbReference type="GO" id="GO:0005789">
    <property type="term" value="C:endoplasmic reticulum membrane"/>
    <property type="evidence" value="ECO:0007669"/>
    <property type="project" value="TreeGrafter"/>
</dbReference>
<name>A0A9N8DV96_9STRA</name>
<keyword evidence="9 20" id="KW-0812">Transmembrane</keyword>
<keyword evidence="22" id="KW-1185">Reference proteome</keyword>
<sequence>MSSEIRQRHQAASQSSSPPGSRSSSRGRRHESVTELPALQENGEPAMERTQMPLRARSSSDDGKMEDSSRHNATGDLTNAKAQQQVAKSEGKKRKIVVRIVSSLLMITTFLGLMYMGHVYICMLVALVELLLFRELVKVRYSAYFNTIQDTIPLFRTTQWLWFAVAIFYTYGDFFREMIVQGNPDLHWFSQYANLLPSVSFLLYSGTFVMTIATMQVGHIKFQLNQLCWTIVVLCLTVGQLKYIMHNILNGFFWFALPILLVVTNDIMAYVSGMTCGRKFIRRPFISFSPNKTWEGFIGGGLCTIFAAWYISKLLAQFPWMYCPTNKFAIWPASLQCTPDPIFVPSTLRFPSQMFELLPLSMSKLIPNVVQICSAVVDDGTSESSEPILTPCVSGNKSHTHHHFELLMTVYPVQIHALSLALFSSLVAPFGGFLASAIKRAYRLKDFDSIIPGHGGVMDRMDCQFMMALCTWVHYNTFVKIATISVPKLTWMYNELTEEEKREFLESITMVATRKGGRNN</sequence>
<evidence type="ECO:0000256" key="19">
    <source>
        <dbReference type="SAM" id="MobiDB-lite"/>
    </source>
</evidence>
<evidence type="ECO:0000256" key="5">
    <source>
        <dbReference type="ARBA" id="ARBA00010185"/>
    </source>
</evidence>
<comment type="caution">
    <text evidence="21">The sequence shown here is derived from an EMBL/GenBank/DDBJ whole genome shotgun (WGS) entry which is preliminary data.</text>
</comment>
<dbReference type="Proteomes" id="UP001153069">
    <property type="component" value="Unassembled WGS sequence"/>
</dbReference>
<feature type="transmembrane region" description="Helical" evidence="20">
    <location>
        <begin position="415"/>
        <end position="435"/>
    </location>
</feature>
<feature type="transmembrane region" description="Helical" evidence="20">
    <location>
        <begin position="192"/>
        <end position="215"/>
    </location>
</feature>
<evidence type="ECO:0000256" key="15">
    <source>
        <dbReference type="ARBA" id="ARBA00023264"/>
    </source>
</evidence>
<keyword evidence="11 20" id="KW-1133">Transmembrane helix</keyword>
<feature type="region of interest" description="Disordered" evidence="19">
    <location>
        <begin position="1"/>
        <end position="87"/>
    </location>
</feature>
<evidence type="ECO:0000256" key="7">
    <source>
        <dbReference type="ARBA" id="ARBA00022516"/>
    </source>
</evidence>
<feature type="transmembrane region" description="Helical" evidence="20">
    <location>
        <begin position="293"/>
        <end position="312"/>
    </location>
</feature>
<protein>
    <recommendedName>
        <fullName evidence="6">phosphatidate cytidylyltransferase</fullName>
        <ecNumber evidence="6">2.7.7.41</ecNumber>
    </recommendedName>
    <alternativeName>
        <fullName evidence="16">CDP-diacylglycerol synthase</fullName>
    </alternativeName>
    <alternativeName>
        <fullName evidence="17">CDP-diglyceride pyrophosphorylase</fullName>
    </alternativeName>
    <alternativeName>
        <fullName evidence="18">CDP-diglyceride synthase</fullName>
    </alternativeName>
</protein>
<dbReference type="EC" id="2.7.7.41" evidence="6"/>
<accession>A0A9N8DV96</accession>
<keyword evidence="15" id="KW-1208">Phospholipid metabolism</keyword>
<feature type="compositionally biased region" description="Low complexity" evidence="19">
    <location>
        <begin position="10"/>
        <end position="24"/>
    </location>
</feature>
<evidence type="ECO:0000256" key="12">
    <source>
        <dbReference type="ARBA" id="ARBA00023098"/>
    </source>
</evidence>
<feature type="transmembrane region" description="Helical" evidence="20">
    <location>
        <begin position="154"/>
        <end position="172"/>
    </location>
</feature>
<feature type="transmembrane region" description="Helical" evidence="20">
    <location>
        <begin position="251"/>
        <end position="272"/>
    </location>
</feature>
<dbReference type="InterPro" id="IPR016720">
    <property type="entry name" value="PC_Trfase_euk"/>
</dbReference>
<keyword evidence="13 20" id="KW-0472">Membrane</keyword>